<organism evidence="2 3">
    <name type="scientific">Catenovulum maritimum</name>
    <dbReference type="NCBI Taxonomy" id="1513271"/>
    <lineage>
        <taxon>Bacteria</taxon>
        <taxon>Pseudomonadati</taxon>
        <taxon>Pseudomonadota</taxon>
        <taxon>Gammaproteobacteria</taxon>
        <taxon>Alteromonadales</taxon>
        <taxon>Alteromonadaceae</taxon>
        <taxon>Catenovulum</taxon>
    </lineage>
</organism>
<dbReference type="InterPro" id="IPR013783">
    <property type="entry name" value="Ig-like_fold"/>
</dbReference>
<dbReference type="Gene3D" id="2.60.40.10">
    <property type="entry name" value="Immunoglobulins"/>
    <property type="match status" value="1"/>
</dbReference>
<name>A0A0J8GZP3_9ALTE</name>
<accession>A0A0J8GZP3</accession>
<proteinExistence type="predicted"/>
<dbReference type="AlphaFoldDB" id="A0A0J8GZP3"/>
<keyword evidence="3" id="KW-1185">Reference proteome</keyword>
<gene>
    <name evidence="2" type="ORF">XM47_00805</name>
</gene>
<sequence>MKTKNNMTLIGMFLLLSACSLDTTSEPDVEPVTTPVINTPAILSGDLDKSVQFDDTTDVTGTVIITDPDTAEDRVDSQVSLATTYGVFSIQNDGSWVYTLTTSNADVMALDGTSDTLTDMISVKSADGVTAQINITITGKAPDPVAATTKVLKITDTDSSDSGELRHKLANPLAAGKITARFLKEEVLTDGGSAKEAYIALWGSSTSTNNALVDLRIGNGTFQIRNASTSVTQTFTLEEWVDVEMTWDATDTTAAPLVTVKINGVDSGLGTFSSFSNDLSSLASGVEKLVFKLSDNGSTVNGAVYYDDIKVYSDTAGTALEWSEDFEGFDSGYDLSVTYDDSATNEAFVAEVSTGLVDTNAPSNVLRITDTDSSDSGELRHKLANPLATGTITARFLKEEVLTDGGSAKEAYIALWGSSTSTNNALVDLRIGNGTFQIRNASTSVTQTFTLEEWVNVEMTWDATDTTAAPLVTVKINGVDSGLGTFSSFSNDLSSIASGVEKLVFKLSDNGSTVNGAVYYDDIKVYSDTAATALEWSEDFEGFASGYDLSVTYNDSATNEAFVAVK</sequence>
<evidence type="ECO:0000313" key="2">
    <source>
        <dbReference type="EMBL" id="KMT66704.1"/>
    </source>
</evidence>
<dbReference type="EMBL" id="LAZL01000002">
    <property type="protein sequence ID" value="KMT66704.1"/>
    <property type="molecule type" value="Genomic_DNA"/>
</dbReference>
<dbReference type="NCBIfam" id="TIGR01965">
    <property type="entry name" value="VCBS_repeat"/>
    <property type="match status" value="1"/>
</dbReference>
<dbReference type="Proteomes" id="UP000037600">
    <property type="component" value="Unassembled WGS sequence"/>
</dbReference>
<dbReference type="OrthoDB" id="9796530at2"/>
<evidence type="ECO:0000313" key="3">
    <source>
        <dbReference type="Proteomes" id="UP000037600"/>
    </source>
</evidence>
<dbReference type="PROSITE" id="PS51257">
    <property type="entry name" value="PROKAR_LIPOPROTEIN"/>
    <property type="match status" value="1"/>
</dbReference>
<dbReference type="InterPro" id="IPR010221">
    <property type="entry name" value="VCBS_dom"/>
</dbReference>
<reference evidence="2 3" key="1">
    <citation type="submission" date="2015-04" db="EMBL/GenBank/DDBJ databases">
        <title>Draft Genome Sequence of the Novel Agar-Digesting Marine Bacterium Q1.</title>
        <authorList>
            <person name="Li Y."/>
            <person name="Li D."/>
            <person name="Chen G."/>
            <person name="Du Z."/>
        </authorList>
    </citation>
    <scope>NUCLEOTIDE SEQUENCE [LARGE SCALE GENOMIC DNA]</scope>
    <source>
        <strain evidence="2 3">Q1</strain>
    </source>
</reference>
<feature type="chain" id="PRO_5005298890" description="Cadherin domain-containing protein" evidence="1">
    <location>
        <begin position="21"/>
        <end position="566"/>
    </location>
</feature>
<evidence type="ECO:0000256" key="1">
    <source>
        <dbReference type="SAM" id="SignalP"/>
    </source>
</evidence>
<comment type="caution">
    <text evidence="2">The sequence shown here is derived from an EMBL/GenBank/DDBJ whole genome shotgun (WGS) entry which is preliminary data.</text>
</comment>
<keyword evidence="1" id="KW-0732">Signal</keyword>
<dbReference type="Gene3D" id="2.60.120.260">
    <property type="entry name" value="Galactose-binding domain-like"/>
    <property type="match status" value="2"/>
</dbReference>
<feature type="signal peptide" evidence="1">
    <location>
        <begin position="1"/>
        <end position="20"/>
    </location>
</feature>
<evidence type="ECO:0008006" key="4">
    <source>
        <dbReference type="Google" id="ProtNLM"/>
    </source>
</evidence>
<dbReference type="RefSeq" id="WP_048688272.1">
    <property type="nucleotide sequence ID" value="NZ_KQ130482.1"/>
</dbReference>
<protein>
    <recommendedName>
        <fullName evidence="4">Cadherin domain-containing protein</fullName>
    </recommendedName>
</protein>
<dbReference type="STRING" id="1513271.XM47_00805"/>